<gene>
    <name evidence="1" type="ORF">DW687_11980</name>
</gene>
<protein>
    <submittedName>
        <fullName evidence="1">Helix-turn-helix domain-containing protein</fullName>
    </submittedName>
</protein>
<name>A0A3E3DUP4_9FIRM</name>
<dbReference type="Pfam" id="PF13730">
    <property type="entry name" value="HTH_36"/>
    <property type="match status" value="1"/>
</dbReference>
<evidence type="ECO:0000313" key="1">
    <source>
        <dbReference type="EMBL" id="RGD72951.1"/>
    </source>
</evidence>
<evidence type="ECO:0000313" key="2">
    <source>
        <dbReference type="Proteomes" id="UP000261212"/>
    </source>
</evidence>
<dbReference type="Proteomes" id="UP000261212">
    <property type="component" value="Unassembled WGS sequence"/>
</dbReference>
<comment type="caution">
    <text evidence="1">The sequence shown here is derived from an EMBL/GenBank/DDBJ whole genome shotgun (WGS) entry which is preliminary data.</text>
</comment>
<dbReference type="AlphaFoldDB" id="A0A3E3DUP4"/>
<accession>A0A3E3DUP4</accession>
<reference evidence="1 2" key="1">
    <citation type="submission" date="2018-08" db="EMBL/GenBank/DDBJ databases">
        <title>A genome reference for cultivated species of the human gut microbiota.</title>
        <authorList>
            <person name="Zou Y."/>
            <person name="Xue W."/>
            <person name="Luo G."/>
        </authorList>
    </citation>
    <scope>NUCLEOTIDE SEQUENCE [LARGE SCALE GENOMIC DNA]</scope>
    <source>
        <strain evidence="1 2">AM25-6</strain>
    </source>
</reference>
<dbReference type="EMBL" id="QUSM01000009">
    <property type="protein sequence ID" value="RGD72951.1"/>
    <property type="molecule type" value="Genomic_DNA"/>
</dbReference>
<sequence length="114" mass="13431">MTYNMIPNEVLHDNELKPISRLLYSDLCSLSNLEGYCFAMNRYFAKLYDKSLNTIISSLKELKEKDYIKVEYTYKKDSKEIEMRKITPLIKSQDIIVNNFKYPIIKIGVPLPKI</sequence>
<proteinExistence type="predicted"/>
<dbReference type="RefSeq" id="WP_117532887.1">
    <property type="nucleotide sequence ID" value="NZ_QUSM01000009.1"/>
</dbReference>
<dbReference type="InterPro" id="IPR036388">
    <property type="entry name" value="WH-like_DNA-bd_sf"/>
</dbReference>
<organism evidence="1 2">
    <name type="scientific">Anaerofustis stercorihominis</name>
    <dbReference type="NCBI Taxonomy" id="214853"/>
    <lineage>
        <taxon>Bacteria</taxon>
        <taxon>Bacillati</taxon>
        <taxon>Bacillota</taxon>
        <taxon>Clostridia</taxon>
        <taxon>Eubacteriales</taxon>
        <taxon>Eubacteriaceae</taxon>
        <taxon>Anaerofustis</taxon>
    </lineage>
</organism>
<dbReference type="Gene3D" id="1.10.10.10">
    <property type="entry name" value="Winged helix-like DNA-binding domain superfamily/Winged helix DNA-binding domain"/>
    <property type="match status" value="1"/>
</dbReference>